<name>A0A101U5J5_9ACTN</name>
<dbReference type="SUPFAM" id="SSF53732">
    <property type="entry name" value="Aconitase iron-sulfur domain"/>
    <property type="match status" value="1"/>
</dbReference>
<dbReference type="STRING" id="661399.AQJ67_12275"/>
<dbReference type="InterPro" id="IPR006249">
    <property type="entry name" value="Aconitase/IRP2"/>
</dbReference>
<feature type="region of interest" description="Disordered" evidence="3">
    <location>
        <begin position="30"/>
        <end position="59"/>
    </location>
</feature>
<dbReference type="Proteomes" id="UP000053429">
    <property type="component" value="Unassembled WGS sequence"/>
</dbReference>
<comment type="caution">
    <text evidence="6">The sequence shown here is derived from an EMBL/GenBank/DDBJ whole genome shotgun (WGS) entry which is preliminary data.</text>
</comment>
<protein>
    <submittedName>
        <fullName evidence="6">Uncharacterized protein</fullName>
    </submittedName>
</protein>
<comment type="similarity">
    <text evidence="2">Belongs to the aconitase/IPM isomerase family.</text>
</comment>
<dbReference type="AlphaFoldDB" id="A0A101U5J5"/>
<comment type="cofactor">
    <cofactor evidence="1">
        <name>[4Fe-4S] cluster</name>
        <dbReference type="ChEBI" id="CHEBI:49883"/>
    </cofactor>
</comment>
<dbReference type="InterPro" id="IPR015928">
    <property type="entry name" value="Aconitase/3IPM_dehydase_swvl"/>
</dbReference>
<dbReference type="Pfam" id="PF00330">
    <property type="entry name" value="Aconitase"/>
    <property type="match status" value="1"/>
</dbReference>
<evidence type="ECO:0000259" key="4">
    <source>
        <dbReference type="Pfam" id="PF00330"/>
    </source>
</evidence>
<dbReference type="Gene3D" id="3.20.19.10">
    <property type="entry name" value="Aconitase, domain 4"/>
    <property type="match status" value="1"/>
</dbReference>
<evidence type="ECO:0000313" key="7">
    <source>
        <dbReference type="Proteomes" id="UP000053429"/>
    </source>
</evidence>
<feature type="domain" description="Aconitase/3-isopropylmalate dehydratase large subunit alpha/beta/alpha" evidence="4">
    <location>
        <begin position="36"/>
        <end position="161"/>
    </location>
</feature>
<sequence length="387" mass="40693">MLTLTELLRAHGVIGKDRVPLDQAKSRFRSAVDAVRRQSESDDTRTSGTSNTSNTSNTSTVVIDGTAHELSDGAVAVAAITSCTTTSNPAVMVGAGLLARNAVRAGLRSKPWVKTTLSPGSRAVMDYFRRAGLVQDLEALGFHLAGFGCMTCIKLGDHVTTDHISPAGAITAAGAAADYLAQLGVPRGDFNTYASLRGNHQVMMRGAFANVRLRNQVAPGTRGGRTRNFLADGREDSIHDTAAAYRAAGVPMVVVAGRDYGGGSSRDWAAKRPALLGVRSLIAQSFERIHRSNLIAMGVLPLELVDSGPRDLAPTGTETITVSGLETLNTGHVPATVRVLADGREFTARVRLPPPARPTTSATAGSCRTSFAACSQVRRAPTSEVHP</sequence>
<dbReference type="Pfam" id="PF00694">
    <property type="entry name" value="Aconitase_C"/>
    <property type="match status" value="1"/>
</dbReference>
<evidence type="ECO:0000256" key="3">
    <source>
        <dbReference type="SAM" id="MobiDB-lite"/>
    </source>
</evidence>
<organism evidence="6 7">
    <name type="scientific">Streptomyces caeruleatus</name>
    <dbReference type="NCBI Taxonomy" id="661399"/>
    <lineage>
        <taxon>Bacteria</taxon>
        <taxon>Bacillati</taxon>
        <taxon>Actinomycetota</taxon>
        <taxon>Actinomycetes</taxon>
        <taxon>Kitasatosporales</taxon>
        <taxon>Streptomycetaceae</taxon>
        <taxon>Streptomyces</taxon>
    </lineage>
</organism>
<dbReference type="InterPro" id="IPR001030">
    <property type="entry name" value="Acoase/IPM_deHydtase_lsu_aba"/>
</dbReference>
<dbReference type="EMBL" id="LMWY01000012">
    <property type="protein sequence ID" value="KUO04503.1"/>
    <property type="molecule type" value="Genomic_DNA"/>
</dbReference>
<feature type="compositionally biased region" description="Low complexity" evidence="3">
    <location>
        <begin position="46"/>
        <end position="59"/>
    </location>
</feature>
<accession>A0A101U5J5</accession>
<evidence type="ECO:0000259" key="5">
    <source>
        <dbReference type="Pfam" id="PF00694"/>
    </source>
</evidence>
<keyword evidence="7" id="KW-1185">Reference proteome</keyword>
<reference evidence="6 7" key="1">
    <citation type="submission" date="2015-10" db="EMBL/GenBank/DDBJ databases">
        <title>Draft genome sequence of Streptomyces caeruleatus NRRL B-24802, type strain for the species Streptomyces caeruleatus.</title>
        <authorList>
            <person name="Ruckert C."/>
            <person name="Winkler A."/>
            <person name="Kalinowski J."/>
            <person name="Kampfer P."/>
            <person name="Glaeser S."/>
        </authorList>
    </citation>
    <scope>NUCLEOTIDE SEQUENCE [LARGE SCALE GENOMIC DNA]</scope>
    <source>
        <strain evidence="6 7">NRRL B-24802</strain>
    </source>
</reference>
<evidence type="ECO:0000256" key="1">
    <source>
        <dbReference type="ARBA" id="ARBA00001966"/>
    </source>
</evidence>
<feature type="domain" description="Aconitase A/isopropylmalate dehydratase small subunit swivel" evidence="5">
    <location>
        <begin position="178"/>
        <end position="304"/>
    </location>
</feature>
<gene>
    <name evidence="6" type="ORF">AQJ67_12275</name>
</gene>
<dbReference type="InterPro" id="IPR000573">
    <property type="entry name" value="AconitaseA/IPMdHydase_ssu_swvl"/>
</dbReference>
<evidence type="ECO:0000256" key="2">
    <source>
        <dbReference type="ARBA" id="ARBA00007185"/>
    </source>
</evidence>
<feature type="compositionally biased region" description="Basic and acidic residues" evidence="3">
    <location>
        <begin position="34"/>
        <end position="45"/>
    </location>
</feature>
<proteinExistence type="inferred from homology"/>
<dbReference type="InterPro" id="IPR036008">
    <property type="entry name" value="Aconitase_4Fe-4S_dom"/>
</dbReference>
<dbReference type="PANTHER" id="PTHR11670">
    <property type="entry name" value="ACONITASE/IRON-RESPONSIVE ELEMENT FAMILY MEMBER"/>
    <property type="match status" value="1"/>
</dbReference>
<evidence type="ECO:0000313" key="6">
    <source>
        <dbReference type="EMBL" id="KUO04503.1"/>
    </source>
</evidence>
<dbReference type="SUPFAM" id="SSF52016">
    <property type="entry name" value="LeuD/IlvD-like"/>
    <property type="match status" value="1"/>
</dbReference>